<dbReference type="OrthoDB" id="7427954at2"/>
<dbReference type="PANTHER" id="PTHR33164:SF64">
    <property type="entry name" value="TRANSCRIPTIONAL REGULATOR SLYA"/>
    <property type="match status" value="1"/>
</dbReference>
<dbReference type="Gene3D" id="1.10.10.10">
    <property type="entry name" value="Winged helix-like DNA-binding domain superfamily/Winged helix DNA-binding domain"/>
    <property type="match status" value="1"/>
</dbReference>
<dbReference type="PRINTS" id="PR00598">
    <property type="entry name" value="HTHMARR"/>
</dbReference>
<dbReference type="GO" id="GO:0006950">
    <property type="term" value="P:response to stress"/>
    <property type="evidence" value="ECO:0007669"/>
    <property type="project" value="TreeGrafter"/>
</dbReference>
<proteinExistence type="predicted"/>
<dbReference type="GO" id="GO:0003700">
    <property type="term" value="F:DNA-binding transcription factor activity"/>
    <property type="evidence" value="ECO:0007669"/>
    <property type="project" value="InterPro"/>
</dbReference>
<dbReference type="InterPro" id="IPR036388">
    <property type="entry name" value="WH-like_DNA-bd_sf"/>
</dbReference>
<gene>
    <name evidence="5" type="primary">slyA</name>
    <name evidence="5" type="ORF">PHAMO_340102</name>
</gene>
<organism evidence="5 6">
    <name type="scientific">Magnetospirillum molischianum DSM 120</name>
    <dbReference type="NCBI Taxonomy" id="1150626"/>
    <lineage>
        <taxon>Bacteria</taxon>
        <taxon>Pseudomonadati</taxon>
        <taxon>Pseudomonadota</taxon>
        <taxon>Alphaproteobacteria</taxon>
        <taxon>Rhodospirillales</taxon>
        <taxon>Rhodospirillaceae</taxon>
        <taxon>Magnetospirillum</taxon>
    </lineage>
</organism>
<dbReference type="InterPro" id="IPR036390">
    <property type="entry name" value="WH_DNA-bd_sf"/>
</dbReference>
<keyword evidence="2" id="KW-0238">DNA-binding</keyword>
<reference evidence="5 6" key="1">
    <citation type="journal article" date="2012" name="J. Bacteriol.">
        <title>Draft Genome Sequence of the Purple Photosynthetic Bacterium Phaeospirillum molischianum DSM120, a Particularly Versatile Bacterium.</title>
        <authorList>
            <person name="Duquesne K."/>
            <person name="Prima V."/>
            <person name="Ji B."/>
            <person name="Rouy Z."/>
            <person name="Medigue C."/>
            <person name="Talla E."/>
            <person name="Sturgis J.N."/>
        </authorList>
    </citation>
    <scope>NUCLEOTIDE SEQUENCE [LARGE SCALE GENOMIC DNA]</scope>
    <source>
        <strain evidence="6">DSM120</strain>
    </source>
</reference>
<protein>
    <submittedName>
        <fullName evidence="5">Transcriptional regulator slyA</fullName>
    </submittedName>
</protein>
<dbReference type="PROSITE" id="PS01117">
    <property type="entry name" value="HTH_MARR_1"/>
    <property type="match status" value="1"/>
</dbReference>
<evidence type="ECO:0000313" key="6">
    <source>
        <dbReference type="Proteomes" id="UP000004169"/>
    </source>
</evidence>
<dbReference type="RefSeq" id="WP_002729879.1">
    <property type="nucleotide sequence ID" value="NZ_CAHP01000028.1"/>
</dbReference>
<dbReference type="STRING" id="1150626.PHAMO_340102"/>
<evidence type="ECO:0000313" key="5">
    <source>
        <dbReference type="EMBL" id="CCG42229.1"/>
    </source>
</evidence>
<dbReference type="eggNOG" id="COG1846">
    <property type="taxonomic scope" value="Bacteria"/>
</dbReference>
<dbReference type="EMBL" id="CAHP01000028">
    <property type="protein sequence ID" value="CCG42229.1"/>
    <property type="molecule type" value="Genomic_DNA"/>
</dbReference>
<feature type="domain" description="HTH marR-type" evidence="4">
    <location>
        <begin position="7"/>
        <end position="140"/>
    </location>
</feature>
<comment type="caution">
    <text evidence="5">The sequence shown here is derived from an EMBL/GenBank/DDBJ whole genome shotgun (WGS) entry which is preliminary data.</text>
</comment>
<keyword evidence="6" id="KW-1185">Reference proteome</keyword>
<dbReference type="Proteomes" id="UP000004169">
    <property type="component" value="Unassembled WGS sequence"/>
</dbReference>
<dbReference type="GO" id="GO:0003677">
    <property type="term" value="F:DNA binding"/>
    <property type="evidence" value="ECO:0007669"/>
    <property type="project" value="UniProtKB-KW"/>
</dbReference>
<evidence type="ECO:0000256" key="1">
    <source>
        <dbReference type="ARBA" id="ARBA00023015"/>
    </source>
</evidence>
<dbReference type="InterPro" id="IPR023187">
    <property type="entry name" value="Tscrpt_reg_MarR-type_CS"/>
</dbReference>
<evidence type="ECO:0000256" key="2">
    <source>
        <dbReference type="ARBA" id="ARBA00023125"/>
    </source>
</evidence>
<keyword evidence="1" id="KW-0805">Transcription regulation</keyword>
<evidence type="ECO:0000259" key="4">
    <source>
        <dbReference type="PROSITE" id="PS50995"/>
    </source>
</evidence>
<dbReference type="AlphaFoldDB" id="H8FV41"/>
<dbReference type="Pfam" id="PF12802">
    <property type="entry name" value="MarR_2"/>
    <property type="match status" value="1"/>
</dbReference>
<dbReference type="InterPro" id="IPR039422">
    <property type="entry name" value="MarR/SlyA-like"/>
</dbReference>
<name>H8FV41_MAGML</name>
<dbReference type="PANTHER" id="PTHR33164">
    <property type="entry name" value="TRANSCRIPTIONAL REGULATOR, MARR FAMILY"/>
    <property type="match status" value="1"/>
</dbReference>
<accession>H8FV41</accession>
<dbReference type="SUPFAM" id="SSF46785">
    <property type="entry name" value="Winged helix' DNA-binding domain"/>
    <property type="match status" value="1"/>
</dbReference>
<dbReference type="SMART" id="SM00347">
    <property type="entry name" value="HTH_MARR"/>
    <property type="match status" value="1"/>
</dbReference>
<sequence length="153" mass="16902">MVPPRGKEQFGFDLARLARLWRARLDERLAPLGLTQAKWTILLHLSKADGHLPQRELVDRVGVEGPTLVRVLDGLERLGLLERRDCPTDRRSKIVHLTPAATPLIVEIAAIAAALRTEVMTGLDDADLDLCQRIIARMTSNLGGNRAEDGDAQ</sequence>
<dbReference type="NCBIfam" id="NF002926">
    <property type="entry name" value="PRK03573.1"/>
    <property type="match status" value="1"/>
</dbReference>
<dbReference type="InterPro" id="IPR000835">
    <property type="entry name" value="HTH_MarR-typ"/>
</dbReference>
<keyword evidence="3" id="KW-0804">Transcription</keyword>
<evidence type="ECO:0000256" key="3">
    <source>
        <dbReference type="ARBA" id="ARBA00023163"/>
    </source>
</evidence>
<dbReference type="PROSITE" id="PS50995">
    <property type="entry name" value="HTH_MARR_2"/>
    <property type="match status" value="1"/>
</dbReference>